<sequence>MKGNSQQSNSIFPLQGFFYCPFGIIDIQAYLRSLIASQYMLENKDDIKVKQEIKEEYESESIQKVCKKNIQKFTPYIYPGETKNYYKNIGKKLSSYIINNFDQTLVKQDQVIMKFLKIDGQNYNRNHFKELLNSKMATKIAKNFFGNFMWCSLFIEQNKTDIDLYFRHNQQIFRRKKRQ</sequence>
<proteinExistence type="predicted"/>
<dbReference type="EMBL" id="CAJJDN010000005">
    <property type="protein sequence ID" value="CAD8050702.1"/>
    <property type="molecule type" value="Genomic_DNA"/>
</dbReference>
<dbReference type="AlphaFoldDB" id="A0A8S1KD94"/>
<comment type="caution">
    <text evidence="1">The sequence shown here is derived from an EMBL/GenBank/DDBJ whole genome shotgun (WGS) entry which is preliminary data.</text>
</comment>
<keyword evidence="2" id="KW-1185">Reference proteome</keyword>
<organism evidence="1 2">
    <name type="scientific">Paramecium sonneborni</name>
    <dbReference type="NCBI Taxonomy" id="65129"/>
    <lineage>
        <taxon>Eukaryota</taxon>
        <taxon>Sar</taxon>
        <taxon>Alveolata</taxon>
        <taxon>Ciliophora</taxon>
        <taxon>Intramacronucleata</taxon>
        <taxon>Oligohymenophorea</taxon>
        <taxon>Peniculida</taxon>
        <taxon>Parameciidae</taxon>
        <taxon>Paramecium</taxon>
    </lineage>
</organism>
<dbReference type="Proteomes" id="UP000692954">
    <property type="component" value="Unassembled WGS sequence"/>
</dbReference>
<protein>
    <submittedName>
        <fullName evidence="1">Uncharacterized protein</fullName>
    </submittedName>
</protein>
<accession>A0A8S1KD94</accession>
<evidence type="ECO:0000313" key="1">
    <source>
        <dbReference type="EMBL" id="CAD8050702.1"/>
    </source>
</evidence>
<reference evidence="1" key="1">
    <citation type="submission" date="2021-01" db="EMBL/GenBank/DDBJ databases">
        <authorList>
            <consortium name="Genoscope - CEA"/>
            <person name="William W."/>
        </authorList>
    </citation>
    <scope>NUCLEOTIDE SEQUENCE</scope>
</reference>
<name>A0A8S1KD94_9CILI</name>
<evidence type="ECO:0000313" key="2">
    <source>
        <dbReference type="Proteomes" id="UP000692954"/>
    </source>
</evidence>
<gene>
    <name evidence="1" type="ORF">PSON_ATCC_30995.1.T0050150</name>
</gene>
<dbReference type="OrthoDB" id="308461at2759"/>